<evidence type="ECO:0000313" key="3">
    <source>
        <dbReference type="Proteomes" id="UP000242850"/>
    </source>
</evidence>
<sequence>MRFKIMSFVVVFLLLINFSVFSMNRETSNADYSYLENSAKMLQETNEYFPDVSLSKIIEDYKSSGTIKFTIMDFIKNIIRFSFKEILINYKLLIELLAIGIIAALIHNLQLAFEENSIYRVSNFAIFLLITTIIIKSFMQAISIATKAITEMVEFMNALIPALVSILVGTGSIATATTLDPIMMFFIKFSSDVIKNLVLPTTIIIVVIYIVDNLSDDIKITKLGDFINSINTLVLTFLMTIFIAIITIRGITANTFDEVVLKSTKFAVDKLVPIVGGALSDAVATVASYSLILKDAVSIFGLIVIAGICIFPLVKILILSLIYKFSCVVLEPIADGKIINGLNAASKSLVMIFAAVLSVGVMFFIMITILASAGKVIVNIG</sequence>
<dbReference type="RefSeq" id="WP_103896068.1">
    <property type="nucleotide sequence ID" value="NZ_FNUK01000012.1"/>
</dbReference>
<keyword evidence="1" id="KW-1133">Transmembrane helix</keyword>
<dbReference type="EMBL" id="FNUK01000012">
    <property type="protein sequence ID" value="SEF82029.1"/>
    <property type="molecule type" value="Genomic_DNA"/>
</dbReference>
<feature type="transmembrane region" description="Helical" evidence="1">
    <location>
        <begin position="193"/>
        <end position="211"/>
    </location>
</feature>
<evidence type="ECO:0000313" key="2">
    <source>
        <dbReference type="EMBL" id="SEF82029.1"/>
    </source>
</evidence>
<keyword evidence="1" id="KW-0812">Transmembrane</keyword>
<feature type="transmembrane region" description="Helical" evidence="1">
    <location>
        <begin position="232"/>
        <end position="251"/>
    </location>
</feature>
<gene>
    <name evidence="2" type="ORF">SAMN05660865_01101</name>
</gene>
<reference evidence="3" key="1">
    <citation type="submission" date="2016-10" db="EMBL/GenBank/DDBJ databases">
        <authorList>
            <person name="Varghese N."/>
            <person name="Submissions S."/>
        </authorList>
    </citation>
    <scope>NUCLEOTIDE SEQUENCE [LARGE SCALE GENOMIC DNA]</scope>
    <source>
        <strain evidence="3">DSM 5463</strain>
    </source>
</reference>
<feature type="transmembrane region" description="Helical" evidence="1">
    <location>
        <begin position="159"/>
        <end position="187"/>
    </location>
</feature>
<dbReference type="InterPro" id="IPR014194">
    <property type="entry name" value="Spore_III_AE"/>
</dbReference>
<evidence type="ECO:0000256" key="1">
    <source>
        <dbReference type="SAM" id="Phobius"/>
    </source>
</evidence>
<feature type="transmembrane region" description="Helical" evidence="1">
    <location>
        <begin position="6"/>
        <end position="23"/>
    </location>
</feature>
<dbReference type="OrthoDB" id="1706761at2"/>
<dbReference type="NCBIfam" id="TIGR02829">
    <property type="entry name" value="spore_III_AE"/>
    <property type="match status" value="1"/>
</dbReference>
<keyword evidence="1" id="KW-0472">Membrane</keyword>
<dbReference type="AlphaFoldDB" id="A0A1H5V3Z6"/>
<feature type="transmembrane region" description="Helical" evidence="1">
    <location>
        <begin position="299"/>
        <end position="323"/>
    </location>
</feature>
<protein>
    <submittedName>
        <fullName evidence="2">Stage III sporulation protein AE</fullName>
    </submittedName>
</protein>
<proteinExistence type="predicted"/>
<feature type="transmembrane region" description="Helical" evidence="1">
    <location>
        <begin position="86"/>
        <end position="106"/>
    </location>
</feature>
<organism evidence="2 3">
    <name type="scientific">Caloramator fervidus</name>
    <dbReference type="NCBI Taxonomy" id="29344"/>
    <lineage>
        <taxon>Bacteria</taxon>
        <taxon>Bacillati</taxon>
        <taxon>Bacillota</taxon>
        <taxon>Clostridia</taxon>
        <taxon>Eubacteriales</taxon>
        <taxon>Clostridiaceae</taxon>
        <taxon>Caloramator</taxon>
    </lineage>
</organism>
<dbReference type="Pfam" id="PF09546">
    <property type="entry name" value="Spore_III_AE"/>
    <property type="match status" value="1"/>
</dbReference>
<dbReference type="Proteomes" id="UP000242850">
    <property type="component" value="Unassembled WGS sequence"/>
</dbReference>
<feature type="transmembrane region" description="Helical" evidence="1">
    <location>
        <begin position="349"/>
        <end position="371"/>
    </location>
</feature>
<feature type="transmembrane region" description="Helical" evidence="1">
    <location>
        <begin position="118"/>
        <end position="138"/>
    </location>
</feature>
<feature type="transmembrane region" description="Helical" evidence="1">
    <location>
        <begin position="271"/>
        <end position="292"/>
    </location>
</feature>
<accession>A0A1H5V3Z6</accession>
<keyword evidence="3" id="KW-1185">Reference proteome</keyword>
<name>A0A1H5V3Z6_9CLOT</name>